<feature type="transmembrane region" description="Helical" evidence="1">
    <location>
        <begin position="9"/>
        <end position="25"/>
    </location>
</feature>
<evidence type="ECO:0000313" key="2">
    <source>
        <dbReference type="EMBL" id="QGA26733.1"/>
    </source>
</evidence>
<keyword evidence="1" id="KW-0812">Transmembrane</keyword>
<gene>
    <name evidence="2" type="ORF">GFH32_10530</name>
</gene>
<reference evidence="2 3" key="1">
    <citation type="submission" date="2019-10" db="EMBL/GenBank/DDBJ databases">
        <authorList>
            <person name="Dong K."/>
        </authorList>
    </citation>
    <scope>NUCLEOTIDE SEQUENCE [LARGE SCALE GENOMIC DNA]</scope>
    <source>
        <strain evidence="3">dk4302</strain>
    </source>
</reference>
<accession>A0A5Q0QAX1</accession>
<evidence type="ECO:0000313" key="3">
    <source>
        <dbReference type="Proteomes" id="UP000326921"/>
    </source>
</evidence>
<sequence length="127" mass="14713">MAEKKNRKVWIFAIPLIALLAYFIWDSYSQPSIKDLPGDFEEVAFVRNEQNKGGIIRVYAVTVGDAMNAQYDKCADLFPTNDYGSVTKVFFFDKTKPFPTKLDIEEPHYDLKQYEAINIQKRYGSQK</sequence>
<dbReference type="Proteomes" id="UP000326921">
    <property type="component" value="Chromosome"/>
</dbReference>
<protein>
    <submittedName>
        <fullName evidence="2">Uncharacterized protein</fullName>
    </submittedName>
</protein>
<keyword evidence="3" id="KW-1185">Reference proteome</keyword>
<proteinExistence type="predicted"/>
<keyword evidence="1" id="KW-1133">Transmembrane helix</keyword>
<dbReference type="AlphaFoldDB" id="A0A5Q0QAX1"/>
<dbReference type="RefSeq" id="WP_153511582.1">
    <property type="nucleotide sequence ID" value="NZ_CP045652.1"/>
</dbReference>
<name>A0A5Q0QAX1_9SPHI</name>
<dbReference type="EMBL" id="CP045652">
    <property type="protein sequence ID" value="QGA26733.1"/>
    <property type="molecule type" value="Genomic_DNA"/>
</dbReference>
<evidence type="ECO:0000256" key="1">
    <source>
        <dbReference type="SAM" id="Phobius"/>
    </source>
</evidence>
<organism evidence="2 3">
    <name type="scientific">Sphingobacterium zhuxiongii</name>
    <dbReference type="NCBI Taxonomy" id="2662364"/>
    <lineage>
        <taxon>Bacteria</taxon>
        <taxon>Pseudomonadati</taxon>
        <taxon>Bacteroidota</taxon>
        <taxon>Sphingobacteriia</taxon>
        <taxon>Sphingobacteriales</taxon>
        <taxon>Sphingobacteriaceae</taxon>
        <taxon>Sphingobacterium</taxon>
    </lineage>
</organism>
<keyword evidence="1" id="KW-0472">Membrane</keyword>
<dbReference type="KEGG" id="sphe:GFH32_10530"/>